<keyword evidence="3" id="KW-0732">Signal</keyword>
<accession>A0A6A6ZEL7</accession>
<feature type="transmembrane region" description="Helical" evidence="2">
    <location>
        <begin position="164"/>
        <end position="188"/>
    </location>
</feature>
<name>A0A6A6ZEL7_9PLEO</name>
<keyword evidence="2" id="KW-0812">Transmembrane</keyword>
<sequence length="264" mass="29828">MRLCINYIFFLLPYLPYALSAPPPPPVTKHVRRSGCQNPDDSDYAFVFFYIEKDRTFDFVIRTQYRTYYPKALESALRLDSFSIGGLTKANACGWQKAHSVYSPSWGFGGRRGDILWKSHSNDVRGREAVSPDHTSSLPGPPPSSDILNNVTRILENNDPAADMYQTSTICLGYACGFLGLYIIFILFRQTIDRKLETPSHDDHAEGIEMETIRPSSTVKLNSISELPSTITIPREARINTREYSRNTELDPPPRYSSGSSLRC</sequence>
<proteinExistence type="predicted"/>
<feature type="chain" id="PRO_5025544548" evidence="3">
    <location>
        <begin position="21"/>
        <end position="264"/>
    </location>
</feature>
<organism evidence="4 5">
    <name type="scientific">Ophiobolus disseminans</name>
    <dbReference type="NCBI Taxonomy" id="1469910"/>
    <lineage>
        <taxon>Eukaryota</taxon>
        <taxon>Fungi</taxon>
        <taxon>Dikarya</taxon>
        <taxon>Ascomycota</taxon>
        <taxon>Pezizomycotina</taxon>
        <taxon>Dothideomycetes</taxon>
        <taxon>Pleosporomycetidae</taxon>
        <taxon>Pleosporales</taxon>
        <taxon>Pleosporineae</taxon>
        <taxon>Phaeosphaeriaceae</taxon>
        <taxon>Ophiobolus</taxon>
    </lineage>
</organism>
<evidence type="ECO:0000313" key="4">
    <source>
        <dbReference type="EMBL" id="KAF2819143.1"/>
    </source>
</evidence>
<keyword evidence="2" id="KW-0472">Membrane</keyword>
<gene>
    <name evidence="4" type="ORF">CC86DRAFT_432157</name>
</gene>
<feature type="region of interest" description="Disordered" evidence="1">
    <location>
        <begin position="235"/>
        <end position="264"/>
    </location>
</feature>
<keyword evidence="2" id="KW-1133">Transmembrane helix</keyword>
<evidence type="ECO:0000256" key="2">
    <source>
        <dbReference type="SAM" id="Phobius"/>
    </source>
</evidence>
<keyword evidence="5" id="KW-1185">Reference proteome</keyword>
<evidence type="ECO:0000256" key="1">
    <source>
        <dbReference type="SAM" id="MobiDB-lite"/>
    </source>
</evidence>
<feature type="compositionally biased region" description="Basic and acidic residues" evidence="1">
    <location>
        <begin position="235"/>
        <end position="249"/>
    </location>
</feature>
<feature type="region of interest" description="Disordered" evidence="1">
    <location>
        <begin position="126"/>
        <end position="145"/>
    </location>
</feature>
<evidence type="ECO:0000313" key="5">
    <source>
        <dbReference type="Proteomes" id="UP000799424"/>
    </source>
</evidence>
<dbReference type="AlphaFoldDB" id="A0A6A6ZEL7"/>
<dbReference type="OrthoDB" id="3676331at2759"/>
<dbReference type="EMBL" id="MU006246">
    <property type="protein sequence ID" value="KAF2819143.1"/>
    <property type="molecule type" value="Genomic_DNA"/>
</dbReference>
<evidence type="ECO:0000256" key="3">
    <source>
        <dbReference type="SAM" id="SignalP"/>
    </source>
</evidence>
<dbReference type="Proteomes" id="UP000799424">
    <property type="component" value="Unassembled WGS sequence"/>
</dbReference>
<feature type="signal peptide" evidence="3">
    <location>
        <begin position="1"/>
        <end position="20"/>
    </location>
</feature>
<protein>
    <submittedName>
        <fullName evidence="4">Uncharacterized protein</fullName>
    </submittedName>
</protein>
<reference evidence="4" key="1">
    <citation type="journal article" date="2020" name="Stud. Mycol.">
        <title>101 Dothideomycetes genomes: a test case for predicting lifestyles and emergence of pathogens.</title>
        <authorList>
            <person name="Haridas S."/>
            <person name="Albert R."/>
            <person name="Binder M."/>
            <person name="Bloem J."/>
            <person name="Labutti K."/>
            <person name="Salamov A."/>
            <person name="Andreopoulos B."/>
            <person name="Baker S."/>
            <person name="Barry K."/>
            <person name="Bills G."/>
            <person name="Bluhm B."/>
            <person name="Cannon C."/>
            <person name="Castanera R."/>
            <person name="Culley D."/>
            <person name="Daum C."/>
            <person name="Ezra D."/>
            <person name="Gonzalez J."/>
            <person name="Henrissat B."/>
            <person name="Kuo A."/>
            <person name="Liang C."/>
            <person name="Lipzen A."/>
            <person name="Lutzoni F."/>
            <person name="Magnuson J."/>
            <person name="Mondo S."/>
            <person name="Nolan M."/>
            <person name="Ohm R."/>
            <person name="Pangilinan J."/>
            <person name="Park H.-J."/>
            <person name="Ramirez L."/>
            <person name="Alfaro M."/>
            <person name="Sun H."/>
            <person name="Tritt A."/>
            <person name="Yoshinaga Y."/>
            <person name="Zwiers L.-H."/>
            <person name="Turgeon B."/>
            <person name="Goodwin S."/>
            <person name="Spatafora J."/>
            <person name="Crous P."/>
            <person name="Grigoriev I."/>
        </authorList>
    </citation>
    <scope>NUCLEOTIDE SEQUENCE</scope>
    <source>
        <strain evidence="4">CBS 113818</strain>
    </source>
</reference>